<dbReference type="AlphaFoldDB" id="A0AAW0G3S2"/>
<gene>
    <name evidence="2" type="ORF">QCA50_012625</name>
</gene>
<dbReference type="Proteomes" id="UP001385951">
    <property type="component" value="Unassembled WGS sequence"/>
</dbReference>
<comment type="caution">
    <text evidence="2">The sequence shown here is derived from an EMBL/GenBank/DDBJ whole genome shotgun (WGS) entry which is preliminary data.</text>
</comment>
<name>A0AAW0G3S2_9APHY</name>
<sequence>MPTIRKPPESESRVLFIPVKIILSAVHTFHNCHMNKCKATKMRVIRQERQDSGQLADEILHDCNSLDRVMNLAQMRSADLLHPFHWSSRYPGKPQSEVLTLALSREDSNETSGDTSGITLPDSQVTMTSVGTQKRRRNAAAGAGPRKRKRIAETPVIGGSTGTLRPADWSMSRISYPENG</sequence>
<feature type="compositionally biased region" description="Polar residues" evidence="1">
    <location>
        <begin position="110"/>
        <end position="132"/>
    </location>
</feature>
<feature type="region of interest" description="Disordered" evidence="1">
    <location>
        <begin position="105"/>
        <end position="180"/>
    </location>
</feature>
<accession>A0AAW0G3S2</accession>
<dbReference type="EMBL" id="JASBNA010000026">
    <property type="protein sequence ID" value="KAK7684301.1"/>
    <property type="molecule type" value="Genomic_DNA"/>
</dbReference>
<evidence type="ECO:0000313" key="2">
    <source>
        <dbReference type="EMBL" id="KAK7684301.1"/>
    </source>
</evidence>
<organism evidence="2 3">
    <name type="scientific">Cerrena zonata</name>
    <dbReference type="NCBI Taxonomy" id="2478898"/>
    <lineage>
        <taxon>Eukaryota</taxon>
        <taxon>Fungi</taxon>
        <taxon>Dikarya</taxon>
        <taxon>Basidiomycota</taxon>
        <taxon>Agaricomycotina</taxon>
        <taxon>Agaricomycetes</taxon>
        <taxon>Polyporales</taxon>
        <taxon>Cerrenaceae</taxon>
        <taxon>Cerrena</taxon>
    </lineage>
</organism>
<protein>
    <submittedName>
        <fullName evidence="2">Uncharacterized protein</fullName>
    </submittedName>
</protein>
<evidence type="ECO:0000313" key="3">
    <source>
        <dbReference type="Proteomes" id="UP001385951"/>
    </source>
</evidence>
<keyword evidence="3" id="KW-1185">Reference proteome</keyword>
<evidence type="ECO:0000256" key="1">
    <source>
        <dbReference type="SAM" id="MobiDB-lite"/>
    </source>
</evidence>
<proteinExistence type="predicted"/>
<reference evidence="2 3" key="1">
    <citation type="submission" date="2022-09" db="EMBL/GenBank/DDBJ databases">
        <authorList>
            <person name="Palmer J.M."/>
        </authorList>
    </citation>
    <scope>NUCLEOTIDE SEQUENCE [LARGE SCALE GENOMIC DNA]</scope>
    <source>
        <strain evidence="2 3">DSM 7382</strain>
    </source>
</reference>